<evidence type="ECO:0000256" key="2">
    <source>
        <dbReference type="ARBA" id="ARBA00022438"/>
    </source>
</evidence>
<evidence type="ECO:0000256" key="1">
    <source>
        <dbReference type="ARBA" id="ARBA00006272"/>
    </source>
</evidence>
<dbReference type="PIRSF" id="PIRSF001123">
    <property type="entry name" value="PepA_GA"/>
    <property type="match status" value="1"/>
</dbReference>
<accession>A0A9D7XPK8</accession>
<evidence type="ECO:0000256" key="8">
    <source>
        <dbReference type="PIRSR" id="PIRSR001123-2"/>
    </source>
</evidence>
<keyword evidence="3" id="KW-0645">Protease</keyword>
<feature type="active site" description="Proton acceptor" evidence="7">
    <location>
        <position position="204"/>
    </location>
</feature>
<dbReference type="PANTHER" id="PTHR32481:SF0">
    <property type="entry name" value="AMINOPEPTIDASE YPDE-RELATED"/>
    <property type="match status" value="1"/>
</dbReference>
<dbReference type="GO" id="GO:0006508">
    <property type="term" value="P:proteolysis"/>
    <property type="evidence" value="ECO:0007669"/>
    <property type="project" value="UniProtKB-KW"/>
</dbReference>
<name>A0A9D7XPK8_9BACT</name>
<comment type="cofactor">
    <cofactor evidence="8">
        <name>a divalent metal cation</name>
        <dbReference type="ChEBI" id="CHEBI:60240"/>
    </cofactor>
    <text evidence="8">Binds 2 divalent metal cations per subunit.</text>
</comment>
<keyword evidence="4 8" id="KW-0479">Metal-binding</keyword>
<comment type="similarity">
    <text evidence="1 6">Belongs to the peptidase M42 family.</text>
</comment>
<keyword evidence="2" id="KW-0031">Aminopeptidase</keyword>
<evidence type="ECO:0000256" key="3">
    <source>
        <dbReference type="ARBA" id="ARBA00022670"/>
    </source>
</evidence>
<keyword evidence="5" id="KW-0378">Hydrolase</keyword>
<feature type="binding site" evidence="8">
    <location>
        <position position="227"/>
    </location>
    <ligand>
        <name>Zn(2+)</name>
        <dbReference type="ChEBI" id="CHEBI:29105"/>
        <label>1</label>
    </ligand>
</feature>
<dbReference type="Gene3D" id="3.40.630.10">
    <property type="entry name" value="Zn peptidases"/>
    <property type="match status" value="1"/>
</dbReference>
<dbReference type="AlphaFoldDB" id="A0A9D7XPK8"/>
<dbReference type="SUPFAM" id="SSF101821">
    <property type="entry name" value="Aminopeptidase/glucanase lid domain"/>
    <property type="match status" value="1"/>
</dbReference>
<dbReference type="Gene3D" id="2.40.30.40">
    <property type="entry name" value="Peptidase M42, domain 2"/>
    <property type="match status" value="1"/>
</dbReference>
<evidence type="ECO:0000313" key="10">
    <source>
        <dbReference type="Proteomes" id="UP000808337"/>
    </source>
</evidence>
<dbReference type="InterPro" id="IPR023367">
    <property type="entry name" value="Peptidase_M42_dom2"/>
</dbReference>
<dbReference type="EMBL" id="JADKGY010000014">
    <property type="protein sequence ID" value="MBK9983275.1"/>
    <property type="molecule type" value="Genomic_DNA"/>
</dbReference>
<feature type="binding site" evidence="8">
    <location>
        <position position="172"/>
    </location>
    <ligand>
        <name>Zn(2+)</name>
        <dbReference type="ChEBI" id="CHEBI:29105"/>
        <label>1</label>
    </ligand>
</feature>
<evidence type="ECO:0000256" key="4">
    <source>
        <dbReference type="ARBA" id="ARBA00022723"/>
    </source>
</evidence>
<feature type="binding site" evidence="8">
    <location>
        <position position="63"/>
    </location>
    <ligand>
        <name>Zn(2+)</name>
        <dbReference type="ChEBI" id="CHEBI:29105"/>
        <label>1</label>
    </ligand>
</feature>
<dbReference type="Proteomes" id="UP000808337">
    <property type="component" value="Unassembled WGS sequence"/>
</dbReference>
<organism evidence="9 10">
    <name type="scientific">Candidatus Opimibacter skivensis</name>
    <dbReference type="NCBI Taxonomy" id="2982028"/>
    <lineage>
        <taxon>Bacteria</taxon>
        <taxon>Pseudomonadati</taxon>
        <taxon>Bacteroidota</taxon>
        <taxon>Saprospiria</taxon>
        <taxon>Saprospirales</taxon>
        <taxon>Saprospiraceae</taxon>
        <taxon>Candidatus Opimibacter</taxon>
    </lineage>
</organism>
<dbReference type="PANTHER" id="PTHR32481">
    <property type="entry name" value="AMINOPEPTIDASE"/>
    <property type="match status" value="1"/>
</dbReference>
<gene>
    <name evidence="9" type="ORF">IPP15_12880</name>
</gene>
<dbReference type="InterPro" id="IPR008007">
    <property type="entry name" value="Peptidase_M42"/>
</dbReference>
<dbReference type="Pfam" id="PF05343">
    <property type="entry name" value="Peptidase_M42"/>
    <property type="match status" value="1"/>
</dbReference>
<comment type="caution">
    <text evidence="9">The sequence shown here is derived from an EMBL/GenBank/DDBJ whole genome shotgun (WGS) entry which is preliminary data.</text>
</comment>
<evidence type="ECO:0000256" key="5">
    <source>
        <dbReference type="ARBA" id="ARBA00022801"/>
    </source>
</evidence>
<feature type="binding site" evidence="8">
    <location>
        <position position="172"/>
    </location>
    <ligand>
        <name>Zn(2+)</name>
        <dbReference type="ChEBI" id="CHEBI:29105"/>
        <label>2</label>
    </ligand>
</feature>
<dbReference type="CDD" id="cd05656">
    <property type="entry name" value="M42_Frv"/>
    <property type="match status" value="1"/>
</dbReference>
<dbReference type="InterPro" id="IPR051464">
    <property type="entry name" value="Peptidase_M42_aminopept"/>
</dbReference>
<evidence type="ECO:0000256" key="6">
    <source>
        <dbReference type="PIRNR" id="PIRNR001123"/>
    </source>
</evidence>
<feature type="binding site" evidence="8">
    <location>
        <position position="316"/>
    </location>
    <ligand>
        <name>Zn(2+)</name>
        <dbReference type="ChEBI" id="CHEBI:29105"/>
        <label>2</label>
    </ligand>
</feature>
<protein>
    <submittedName>
        <fullName evidence="9">M42 family metallopeptidase</fullName>
    </submittedName>
</protein>
<sequence length="348" mass="38082">MIDFPLLKLISETPGAPGFEHQIRNLVKSEIKDLVDEMYIDSMGSLIGVRKGKSDKRVLVAAHMDEISFMVTHIDDEGFIRFHPLGGFDPKTLTAQRVIVHGKKDVIGVMGSKPVHLMTTDEKNKMVQLRDYFIDVGMPVAQVKELISVGDPITRERELIVMGDCVNGKSLDNRVSVYILIEALKALKGKEIPYDFYAAFTVQEEVGLRGAFNAAGHIDPDFGIGLDTTIAYDTPGALPYEMVTKLGAGTAVKIMDASIICDPRMTSYMKSTAAKHNITYQAEILPAGGTDTAAIQRQGAKGSIAGAISIPVRHIHQSIEMAHMEDIAGTIALLTATISELDKWNWEL</sequence>
<proteinExistence type="inferred from homology"/>
<evidence type="ECO:0000313" key="9">
    <source>
        <dbReference type="EMBL" id="MBK9983275.1"/>
    </source>
</evidence>
<feature type="binding site" evidence="8">
    <location>
        <position position="205"/>
    </location>
    <ligand>
        <name>Zn(2+)</name>
        <dbReference type="ChEBI" id="CHEBI:29105"/>
        <label>2</label>
    </ligand>
</feature>
<dbReference type="GO" id="GO:0046872">
    <property type="term" value="F:metal ion binding"/>
    <property type="evidence" value="ECO:0007669"/>
    <property type="project" value="UniProtKB-UniRule"/>
</dbReference>
<reference evidence="9 10" key="1">
    <citation type="submission" date="2020-10" db="EMBL/GenBank/DDBJ databases">
        <title>Connecting structure to function with the recovery of over 1000 high-quality activated sludge metagenome-assembled genomes encoding full-length rRNA genes using long-read sequencing.</title>
        <authorList>
            <person name="Singleton C.M."/>
            <person name="Petriglieri F."/>
            <person name="Kristensen J.M."/>
            <person name="Kirkegaard R.H."/>
            <person name="Michaelsen T.Y."/>
            <person name="Andersen M.H."/>
            <person name="Karst S.M."/>
            <person name="Dueholm M.S."/>
            <person name="Nielsen P.H."/>
            <person name="Albertsen M."/>
        </authorList>
    </citation>
    <scope>NUCLEOTIDE SEQUENCE [LARGE SCALE GENOMIC DNA]</scope>
    <source>
        <strain evidence="9">Ribe_18-Q3-R11-54_MAXAC.273</strain>
    </source>
</reference>
<dbReference type="GO" id="GO:0004177">
    <property type="term" value="F:aminopeptidase activity"/>
    <property type="evidence" value="ECO:0007669"/>
    <property type="project" value="UniProtKB-UniRule"/>
</dbReference>
<evidence type="ECO:0000256" key="7">
    <source>
        <dbReference type="PIRSR" id="PIRSR001123-1"/>
    </source>
</evidence>
<dbReference type="SUPFAM" id="SSF53187">
    <property type="entry name" value="Zn-dependent exopeptidases"/>
    <property type="match status" value="1"/>
</dbReference>